<dbReference type="GO" id="GO:0005737">
    <property type="term" value="C:cytoplasm"/>
    <property type="evidence" value="ECO:0007669"/>
    <property type="project" value="UniProtKB-SubCell"/>
</dbReference>
<evidence type="ECO:0000313" key="8">
    <source>
        <dbReference type="EMBL" id="GLK57281.1"/>
    </source>
</evidence>
<dbReference type="InterPro" id="IPR037214">
    <property type="entry name" value="TROVE_dom_sf"/>
</dbReference>
<feature type="domain" description="TROVE" evidence="7">
    <location>
        <begin position="20"/>
        <end position="325"/>
    </location>
</feature>
<keyword evidence="3" id="KW-0963">Cytoplasm</keyword>
<dbReference type="InterPro" id="IPR056800">
    <property type="entry name" value="vWA_Ro60"/>
</dbReference>
<proteinExistence type="inferred from homology"/>
<accession>A0A9W6MTN0</accession>
<evidence type="ECO:0000256" key="5">
    <source>
        <dbReference type="ARBA" id="ARBA00022884"/>
    </source>
</evidence>
<reference evidence="8" key="3">
    <citation type="submission" date="2023-01" db="EMBL/GenBank/DDBJ databases">
        <authorList>
            <person name="Sun Q."/>
            <person name="Evtushenko L."/>
        </authorList>
    </citation>
    <scope>NUCLEOTIDE SEQUENCE</scope>
    <source>
        <strain evidence="8">VKM B-1606</strain>
    </source>
</reference>
<comment type="subcellular location">
    <subcellularLocation>
        <location evidence="1">Cytoplasm</location>
    </subcellularLocation>
</comment>
<evidence type="ECO:0000259" key="7">
    <source>
        <dbReference type="PROSITE" id="PS50988"/>
    </source>
</evidence>
<evidence type="ECO:0000256" key="3">
    <source>
        <dbReference type="ARBA" id="ARBA00022490"/>
    </source>
</evidence>
<evidence type="ECO:0000313" key="10">
    <source>
        <dbReference type="Proteomes" id="UP000758856"/>
    </source>
</evidence>
<keyword evidence="4" id="KW-0479">Metal-binding</keyword>
<dbReference type="EMBL" id="BSFF01000009">
    <property type="protein sequence ID" value="GLK57281.1"/>
    <property type="molecule type" value="Genomic_DNA"/>
</dbReference>
<sequence>MANKALFKSIVGKLVPAATATNHAGAPAYAYEPRHALAQLAATGTLGRTFYAEPEAQLEAALKLVCEIEPEFVAKTAIYARQRGHMKDLPALLLAALSAMHGTEFARAFPRIVDNGRMLRNFVQIMRSGVTGRKSLGTRPKKLVQGWLDAASDAEILRASVGQDPSLGDVIKMVHPRPASAERAALFGWLIGRPYDVAAAPEIVRAFEAFKADPTGEVPDLPFQMLTSLPLTKEQWAGVGRKAGWHMLRMNLNTFARHGAFEVEGFAEHVAERLRDGDAIRRARVFPYQLMAAYAATGSGVPAAVREALQDAMEIAVSNVPAVAGNVVVCPDVSGSMGSPATGYRPGATSVVRCVDVAALVAAAFLRANRTARVMPFEQDVVDVDLNPRDSVMTNAGKLAAVGGGGTNCSAPVERLVAEKARVDLLVFVSDNQSWMDAQAARSGTGLMQAFNRLKAINPGLKMVCVDIQPYGATQAVEREDILNVGGFSDAAFEMIGRFADGTLGPAHWVGEIEKIEL</sequence>
<evidence type="ECO:0000256" key="2">
    <source>
        <dbReference type="ARBA" id="ARBA00007814"/>
    </source>
</evidence>
<dbReference type="InterPro" id="IPR040322">
    <property type="entry name" value="TROVE2"/>
</dbReference>
<evidence type="ECO:0000256" key="6">
    <source>
        <dbReference type="ARBA" id="ARBA00023274"/>
    </source>
</evidence>
<dbReference type="GO" id="GO:0046872">
    <property type="term" value="F:metal ion binding"/>
    <property type="evidence" value="ECO:0007669"/>
    <property type="project" value="UniProtKB-KW"/>
</dbReference>
<keyword evidence="10" id="KW-1185">Reference proteome</keyword>
<reference evidence="8" key="1">
    <citation type="journal article" date="2014" name="Int. J. Syst. Evol. Microbiol.">
        <title>Complete genome sequence of Corynebacterium casei LMG S-19264T (=DSM 44701T), isolated from a smear-ripened cheese.</title>
        <authorList>
            <consortium name="US DOE Joint Genome Institute (JGI-PGF)"/>
            <person name="Walter F."/>
            <person name="Albersmeier A."/>
            <person name="Kalinowski J."/>
            <person name="Ruckert C."/>
        </authorList>
    </citation>
    <scope>NUCLEOTIDE SEQUENCE</scope>
    <source>
        <strain evidence="8">VKM B-1606</strain>
    </source>
</reference>
<dbReference type="EMBL" id="JAFBCY010000005">
    <property type="protein sequence ID" value="MBM7853504.1"/>
    <property type="molecule type" value="Genomic_DNA"/>
</dbReference>
<keyword evidence="6 8" id="KW-0687">Ribonucleoprotein</keyword>
<comment type="caution">
    <text evidence="8">The sequence shown here is derived from an EMBL/GenBank/DDBJ whole genome shotgun (WGS) entry which is preliminary data.</text>
</comment>
<dbReference type="SUPFAM" id="SSF140864">
    <property type="entry name" value="TROVE domain-like"/>
    <property type="match status" value="1"/>
</dbReference>
<dbReference type="Gene3D" id="3.40.50.410">
    <property type="entry name" value="von Willebrand factor, type A domain"/>
    <property type="match status" value="1"/>
</dbReference>
<organism evidence="8 11">
    <name type="scientific">Methylopila capsulata</name>
    <dbReference type="NCBI Taxonomy" id="61654"/>
    <lineage>
        <taxon>Bacteria</taxon>
        <taxon>Pseudomonadati</taxon>
        <taxon>Pseudomonadota</taxon>
        <taxon>Alphaproteobacteria</taxon>
        <taxon>Hyphomicrobiales</taxon>
        <taxon>Methylopilaceae</taxon>
        <taxon>Methylopila</taxon>
    </lineage>
</organism>
<name>A0A9W6MTN0_9HYPH</name>
<dbReference type="GO" id="GO:1990904">
    <property type="term" value="C:ribonucleoprotein complex"/>
    <property type="evidence" value="ECO:0007669"/>
    <property type="project" value="UniProtKB-KW"/>
</dbReference>
<dbReference type="Pfam" id="PF25045">
    <property type="entry name" value="vWA_Ro60"/>
    <property type="match status" value="1"/>
</dbReference>
<evidence type="ECO:0000256" key="4">
    <source>
        <dbReference type="ARBA" id="ARBA00022723"/>
    </source>
</evidence>
<dbReference type="AlphaFoldDB" id="A0A9W6MTN0"/>
<dbReference type="RefSeq" id="WP_204951951.1">
    <property type="nucleotide sequence ID" value="NZ_BSFF01000009.1"/>
</dbReference>
<dbReference type="PANTHER" id="PTHR14202">
    <property type="entry name" value="60 KDA RIBONUCLEOPROTEIN SSA/RO"/>
    <property type="match status" value="1"/>
</dbReference>
<protein>
    <submittedName>
        <fullName evidence="8 9">Ribonucleoprotein</fullName>
    </submittedName>
</protein>
<dbReference type="Proteomes" id="UP001143400">
    <property type="component" value="Unassembled WGS sequence"/>
</dbReference>
<dbReference type="PANTHER" id="PTHR14202:SF0">
    <property type="entry name" value="RNA-BINDING PROTEIN RO60"/>
    <property type="match status" value="1"/>
</dbReference>
<reference evidence="9 10" key="2">
    <citation type="submission" date="2021-01" db="EMBL/GenBank/DDBJ databases">
        <title>Genomic Encyclopedia of Type Strains, Phase IV (KMG-IV): sequencing the most valuable type-strain genomes for metagenomic binning, comparative biology and taxonomic classification.</title>
        <authorList>
            <person name="Goeker M."/>
        </authorList>
    </citation>
    <scope>NUCLEOTIDE SEQUENCE [LARGE SCALE GENOMIC DNA]</scope>
    <source>
        <strain evidence="9 10">DSM 6130</strain>
    </source>
</reference>
<comment type="similarity">
    <text evidence="2">Belongs to the Ro 60 kDa family.</text>
</comment>
<evidence type="ECO:0000313" key="11">
    <source>
        <dbReference type="Proteomes" id="UP001143400"/>
    </source>
</evidence>
<evidence type="ECO:0000313" key="9">
    <source>
        <dbReference type="EMBL" id="MBM7853504.1"/>
    </source>
</evidence>
<dbReference type="GO" id="GO:0003723">
    <property type="term" value="F:RNA binding"/>
    <property type="evidence" value="ECO:0007669"/>
    <property type="project" value="UniProtKB-KW"/>
</dbReference>
<evidence type="ECO:0000256" key="1">
    <source>
        <dbReference type="ARBA" id="ARBA00004496"/>
    </source>
</evidence>
<dbReference type="InterPro" id="IPR008858">
    <property type="entry name" value="TROVE_dom"/>
</dbReference>
<dbReference type="InterPro" id="IPR036465">
    <property type="entry name" value="vWFA_dom_sf"/>
</dbReference>
<dbReference type="Proteomes" id="UP000758856">
    <property type="component" value="Unassembled WGS sequence"/>
</dbReference>
<dbReference type="PROSITE" id="PS50988">
    <property type="entry name" value="TROVE"/>
    <property type="match status" value="1"/>
</dbReference>
<dbReference type="SUPFAM" id="SSF53300">
    <property type="entry name" value="vWA-like"/>
    <property type="match status" value="1"/>
</dbReference>
<keyword evidence="5" id="KW-0694">RNA-binding</keyword>
<gene>
    <name evidence="8" type="primary">rsr</name>
    <name evidence="8" type="ORF">GCM10008170_33010</name>
    <name evidence="9" type="ORF">JOD31_003765</name>
</gene>